<organism evidence="2 3">
    <name type="scientific">Aquincola agrisoli</name>
    <dbReference type="NCBI Taxonomy" id="3119538"/>
    <lineage>
        <taxon>Bacteria</taxon>
        <taxon>Pseudomonadati</taxon>
        <taxon>Pseudomonadota</taxon>
        <taxon>Betaproteobacteria</taxon>
        <taxon>Burkholderiales</taxon>
        <taxon>Sphaerotilaceae</taxon>
        <taxon>Aquincola</taxon>
    </lineage>
</organism>
<dbReference type="Gene3D" id="1.10.150.690">
    <property type="entry name" value="DUF2063"/>
    <property type="match status" value="1"/>
</dbReference>
<keyword evidence="3" id="KW-1185">Reference proteome</keyword>
<protein>
    <submittedName>
        <fullName evidence="2">DNA-binding domain-containing protein</fullName>
    </submittedName>
</protein>
<dbReference type="Pfam" id="PF09836">
    <property type="entry name" value="DUF2063"/>
    <property type="match status" value="1"/>
</dbReference>
<name>A0AAW9QHI7_9BURK</name>
<keyword evidence="2" id="KW-0238">DNA-binding</keyword>
<feature type="domain" description="Putative DNA-binding" evidence="1">
    <location>
        <begin position="7"/>
        <end position="99"/>
    </location>
</feature>
<reference evidence="2 3" key="1">
    <citation type="submission" date="2024-02" db="EMBL/GenBank/DDBJ databases">
        <title>Genome sequence of Aquincola sp. MAHUQ-54.</title>
        <authorList>
            <person name="Huq M.A."/>
        </authorList>
    </citation>
    <scope>NUCLEOTIDE SEQUENCE [LARGE SCALE GENOMIC DNA]</scope>
    <source>
        <strain evidence="2 3">MAHUQ-54</strain>
    </source>
</reference>
<gene>
    <name evidence="2" type="ORF">V4F39_09100</name>
</gene>
<sequence length="267" mass="27374">MSAEARRQQALLAALQGGGLAALPPGALRGPRAGVLRGLQVYQANAGAAAQGALAAAFPTVAALVGDAAMAGLARAYWRAHPPQAGDLGAYGAQLPAFIAGSPTLADEPYLADSAALDWALHQAARAADEPPGAQQLERLGDTEPAVLRLQLRAGTALLRSRWPIVSIWQAHQAPAGAQQAGGFAAVREALRAGRGEDACVWREGWHARAAAVAPADALFTQALLDGRPLDAALDAAGSGFDFAGWLGEALRRDRIAAVVVVEGDKP</sequence>
<evidence type="ECO:0000313" key="2">
    <source>
        <dbReference type="EMBL" id="MEF7614065.1"/>
    </source>
</evidence>
<accession>A0AAW9QHI7</accession>
<dbReference type="RefSeq" id="WP_332289004.1">
    <property type="nucleotide sequence ID" value="NZ_JAZIBG010000020.1"/>
</dbReference>
<evidence type="ECO:0000259" key="1">
    <source>
        <dbReference type="Pfam" id="PF09836"/>
    </source>
</evidence>
<dbReference type="Proteomes" id="UP001336250">
    <property type="component" value="Unassembled WGS sequence"/>
</dbReference>
<dbReference type="EMBL" id="JAZIBG010000020">
    <property type="protein sequence ID" value="MEF7614065.1"/>
    <property type="molecule type" value="Genomic_DNA"/>
</dbReference>
<dbReference type="AlphaFoldDB" id="A0AAW9QHI7"/>
<dbReference type="InterPro" id="IPR018640">
    <property type="entry name" value="DUF2063"/>
</dbReference>
<dbReference type="GO" id="GO:0003677">
    <property type="term" value="F:DNA binding"/>
    <property type="evidence" value="ECO:0007669"/>
    <property type="project" value="UniProtKB-KW"/>
</dbReference>
<dbReference type="InterPro" id="IPR044922">
    <property type="entry name" value="DUF2063_N_sf"/>
</dbReference>
<evidence type="ECO:0000313" key="3">
    <source>
        <dbReference type="Proteomes" id="UP001336250"/>
    </source>
</evidence>
<comment type="caution">
    <text evidence="2">The sequence shown here is derived from an EMBL/GenBank/DDBJ whole genome shotgun (WGS) entry which is preliminary data.</text>
</comment>
<proteinExistence type="predicted"/>